<evidence type="ECO:0000313" key="4">
    <source>
        <dbReference type="EMBL" id="ABM38280.1"/>
    </source>
</evidence>
<dbReference type="PANTHER" id="PTHR35894:SF1">
    <property type="entry name" value="PHOSPHORIBULOKINASE _ URIDINE KINASE FAMILY"/>
    <property type="match status" value="1"/>
</dbReference>
<evidence type="ECO:0000256" key="2">
    <source>
        <dbReference type="SAM" id="Phobius"/>
    </source>
</evidence>
<dbReference type="Gene3D" id="1.10.101.10">
    <property type="entry name" value="PGBD-like superfamily/PGBD"/>
    <property type="match status" value="1"/>
</dbReference>
<accession>A1VRK2</accession>
<keyword evidence="5" id="KW-1185">Reference proteome</keyword>
<dbReference type="KEGG" id="pna:Pnap_2981"/>
<dbReference type="Proteomes" id="UP000000644">
    <property type="component" value="Chromosome"/>
</dbReference>
<feature type="region of interest" description="Disordered" evidence="1">
    <location>
        <begin position="351"/>
        <end position="382"/>
    </location>
</feature>
<keyword evidence="2" id="KW-1133">Transmembrane helix</keyword>
<dbReference type="InterPro" id="IPR027417">
    <property type="entry name" value="P-loop_NTPase"/>
</dbReference>
<dbReference type="EMBL" id="CP000529">
    <property type="protein sequence ID" value="ABM38280.1"/>
    <property type="molecule type" value="Genomic_DNA"/>
</dbReference>
<name>A1VRK2_POLNA</name>
<dbReference type="InterPro" id="IPR052026">
    <property type="entry name" value="ExeA_AAA_ATPase_DNA-bind"/>
</dbReference>
<dbReference type="Pfam" id="PF01471">
    <property type="entry name" value="PG_binding_1"/>
    <property type="match status" value="1"/>
</dbReference>
<dbReference type="InterPro" id="IPR003593">
    <property type="entry name" value="AAA+_ATPase"/>
</dbReference>
<dbReference type="Gene3D" id="3.90.70.10">
    <property type="entry name" value="Cysteine proteinases"/>
    <property type="match status" value="1"/>
</dbReference>
<evidence type="ECO:0000256" key="1">
    <source>
        <dbReference type="SAM" id="MobiDB-lite"/>
    </source>
</evidence>
<dbReference type="eggNOG" id="COG3267">
    <property type="taxonomic scope" value="Bacteria"/>
</dbReference>
<reference evidence="5" key="1">
    <citation type="journal article" date="2009" name="Environ. Microbiol.">
        <title>The genome of Polaromonas naphthalenivorans strain CJ2, isolated from coal tar-contaminated sediment, reveals physiological and metabolic versatility and evolution through extensive horizontal gene transfer.</title>
        <authorList>
            <person name="Yagi J.M."/>
            <person name="Sims D."/>
            <person name="Brettin T."/>
            <person name="Bruce D."/>
            <person name="Madsen E.L."/>
        </authorList>
    </citation>
    <scope>NUCLEOTIDE SEQUENCE [LARGE SCALE GENOMIC DNA]</scope>
    <source>
        <strain evidence="5">CJ2</strain>
    </source>
</reference>
<dbReference type="InterPro" id="IPR036365">
    <property type="entry name" value="PGBD-like_sf"/>
</dbReference>
<feature type="compositionally biased region" description="Low complexity" evidence="1">
    <location>
        <begin position="351"/>
        <end position="374"/>
    </location>
</feature>
<feature type="transmembrane region" description="Helical" evidence="2">
    <location>
        <begin position="320"/>
        <end position="341"/>
    </location>
</feature>
<dbReference type="HOGENOM" id="CLU_024125_2_1_4"/>
<dbReference type="GO" id="GO:0016887">
    <property type="term" value="F:ATP hydrolysis activity"/>
    <property type="evidence" value="ECO:0007669"/>
    <property type="project" value="InterPro"/>
</dbReference>
<dbReference type="SUPFAM" id="SSF47090">
    <property type="entry name" value="PGBD-like"/>
    <property type="match status" value="1"/>
</dbReference>
<evidence type="ECO:0000313" key="5">
    <source>
        <dbReference type="Proteomes" id="UP000000644"/>
    </source>
</evidence>
<keyword evidence="2" id="KW-0472">Membrane</keyword>
<evidence type="ECO:0000259" key="3">
    <source>
        <dbReference type="SMART" id="SM00382"/>
    </source>
</evidence>
<dbReference type="Gene3D" id="3.40.50.300">
    <property type="entry name" value="P-loop containing nucleotide triphosphate hydrolases"/>
    <property type="match status" value="1"/>
</dbReference>
<dbReference type="Pfam" id="PF13401">
    <property type="entry name" value="AAA_22"/>
    <property type="match status" value="1"/>
</dbReference>
<feature type="domain" description="AAA+ ATPase" evidence="3">
    <location>
        <begin position="77"/>
        <end position="224"/>
    </location>
</feature>
<dbReference type="InterPro" id="IPR036366">
    <property type="entry name" value="PGBDSf"/>
</dbReference>
<organism evidence="4 5">
    <name type="scientific">Polaromonas naphthalenivorans (strain CJ2)</name>
    <dbReference type="NCBI Taxonomy" id="365044"/>
    <lineage>
        <taxon>Bacteria</taxon>
        <taxon>Pseudomonadati</taxon>
        <taxon>Pseudomonadota</taxon>
        <taxon>Betaproteobacteria</taxon>
        <taxon>Burkholderiales</taxon>
        <taxon>Comamonadaceae</taxon>
        <taxon>Polaromonas</taxon>
    </lineage>
</organism>
<proteinExistence type="predicted"/>
<sequence>MRLHQLTDPRGIGVVFQSSPRPLCLHPMYSHHFGLTQDPFSIAPDPRYLFMSERHREALAHLLYGVAGPHGAASGTGGGFVLLTGDIGTGKTTICRCFMEQIPAGCHVAYIFNPKLTVTELLQSICEEFHIAVAAASSPPTLKNYIDALNAFLLQSHAAGQSSVLIIDEAQNLSADVLEQLRLLTNLETSERKLLQIVLIGQPELRAMLARPELEQLAQRVIARFHLDALTEAESAQYIRHRLDVAGLAGPLPFDRASLKRIHRLARGVPRRINLLCGRALLGAWANGLHRVDRKMVDKAAAEVFGLDAGPAPNAGARPAAYALGGFALLAGAALAGFLVLNPAQKAARPAQPTASALPASPAAPQAKASSPIRAEPPAPSPAEEIEALLPQLPADINAAWRELAPTWKLSLAGGDPCQAASAQQLLCYRTDSLTMPLLRQLGRPGILTLRAGNGQPVHAVLVGLSEQSATLLVAGSRHTVRLVSLGRLWRGDFATYWRPPPGYTAGLQGASTGPVIQRLASQLALLDGAPAPLASTAPPVLDAALRARVRAFQRAQGLEADGQPGPMTFMQIDRATHADEPRLQTNPR</sequence>
<dbReference type="InterPro" id="IPR049945">
    <property type="entry name" value="AAA_22"/>
</dbReference>
<dbReference type="AlphaFoldDB" id="A1VRK2"/>
<keyword evidence="2" id="KW-0812">Transmembrane</keyword>
<protein>
    <submittedName>
        <fullName evidence="4">Peptidoglycan-binding domain 1 protein</fullName>
    </submittedName>
</protein>
<gene>
    <name evidence="4" type="ordered locus">Pnap_2981</name>
</gene>
<dbReference type="PANTHER" id="PTHR35894">
    <property type="entry name" value="GENERAL SECRETION PATHWAY PROTEIN A-RELATED"/>
    <property type="match status" value="1"/>
</dbReference>
<dbReference type="SMART" id="SM00382">
    <property type="entry name" value="AAA"/>
    <property type="match status" value="1"/>
</dbReference>
<dbReference type="STRING" id="365044.Pnap_2981"/>
<dbReference type="SUPFAM" id="SSF52540">
    <property type="entry name" value="P-loop containing nucleoside triphosphate hydrolases"/>
    <property type="match status" value="1"/>
</dbReference>
<dbReference type="InterPro" id="IPR002477">
    <property type="entry name" value="Peptidoglycan-bd-like"/>
</dbReference>